<organism evidence="1 2">
    <name type="scientific">Orchesella dallaii</name>
    <dbReference type="NCBI Taxonomy" id="48710"/>
    <lineage>
        <taxon>Eukaryota</taxon>
        <taxon>Metazoa</taxon>
        <taxon>Ecdysozoa</taxon>
        <taxon>Arthropoda</taxon>
        <taxon>Hexapoda</taxon>
        <taxon>Collembola</taxon>
        <taxon>Entomobryomorpha</taxon>
        <taxon>Entomobryoidea</taxon>
        <taxon>Orchesellidae</taxon>
        <taxon>Orchesellinae</taxon>
        <taxon>Orchesella</taxon>
    </lineage>
</organism>
<accession>A0ABP1RN42</accession>
<evidence type="ECO:0000313" key="2">
    <source>
        <dbReference type="Proteomes" id="UP001642540"/>
    </source>
</evidence>
<dbReference type="EMBL" id="CAXLJM020000086">
    <property type="protein sequence ID" value="CAL8131325.1"/>
    <property type="molecule type" value="Genomic_DNA"/>
</dbReference>
<gene>
    <name evidence="1" type="ORF">ODALV1_LOCUS24129</name>
</gene>
<keyword evidence="2" id="KW-1185">Reference proteome</keyword>
<protein>
    <submittedName>
        <fullName evidence="1">Uncharacterized protein</fullName>
    </submittedName>
</protein>
<evidence type="ECO:0000313" key="1">
    <source>
        <dbReference type="EMBL" id="CAL8131325.1"/>
    </source>
</evidence>
<reference evidence="1 2" key="1">
    <citation type="submission" date="2024-08" db="EMBL/GenBank/DDBJ databases">
        <authorList>
            <person name="Cucini C."/>
            <person name="Frati F."/>
        </authorList>
    </citation>
    <scope>NUCLEOTIDE SEQUENCE [LARGE SCALE GENOMIC DNA]</scope>
</reference>
<proteinExistence type="predicted"/>
<sequence length="140" mass="16105">MSKSGAKTEMDRLCLGNSLGKIRLDIWNDKKIILNIHSNIMEKYTFNMQLYHDMKTNLASFLKTSGDSSDVSRVQNRLIEMEEGVISKIHLGIADLGMKCMERFALMEEAWNVTVFQEDVDTMTDLKIKEVLKNLVTDQR</sequence>
<comment type="caution">
    <text evidence="1">The sequence shown here is derived from an EMBL/GenBank/DDBJ whole genome shotgun (WGS) entry which is preliminary data.</text>
</comment>
<name>A0ABP1RN42_9HEXA</name>
<dbReference type="Proteomes" id="UP001642540">
    <property type="component" value="Unassembled WGS sequence"/>
</dbReference>